<dbReference type="RefSeq" id="WP_199108419.1">
    <property type="nucleotide sequence ID" value="NZ_JAHWXQ010000001.1"/>
</dbReference>
<evidence type="ECO:0008006" key="4">
    <source>
        <dbReference type="Google" id="ProtNLM"/>
    </source>
</evidence>
<gene>
    <name evidence="2" type="ORF">KYK27_02180</name>
</gene>
<evidence type="ECO:0000256" key="1">
    <source>
        <dbReference type="SAM" id="SignalP"/>
    </source>
</evidence>
<keyword evidence="3" id="KW-1185">Reference proteome</keyword>
<feature type="signal peptide" evidence="1">
    <location>
        <begin position="1"/>
        <end position="24"/>
    </location>
</feature>
<feature type="chain" id="PRO_5046308180" description="Organic solvent tolerance-like N-terminal domain-containing protein" evidence="1">
    <location>
        <begin position="25"/>
        <end position="241"/>
    </location>
</feature>
<dbReference type="Proteomes" id="UP000774935">
    <property type="component" value="Unassembled WGS sequence"/>
</dbReference>
<accession>A0ABS6X766</accession>
<dbReference type="EMBL" id="JAHWXQ010000001">
    <property type="protein sequence ID" value="MBW3363833.1"/>
    <property type="molecule type" value="Genomic_DNA"/>
</dbReference>
<keyword evidence="1" id="KW-0732">Signal</keyword>
<name>A0ABS6X766_9BACT</name>
<proteinExistence type="predicted"/>
<protein>
    <recommendedName>
        <fullName evidence="4">Organic solvent tolerance-like N-terminal domain-containing protein</fullName>
    </recommendedName>
</protein>
<sequence>MRTIKLLPGLILLSIVCAIGTASAQRGERLALPPGEYFHNQQFAIVNYDNIREINTRVANAEGTVYLNDNWTTGTLYTSSGHVLQDAQLKYDIKNDVMEINTADGVKTLMGRYIKQFELQEPTKKALYVSGSNTDVAAGLHTTFYKVLATSPDLNLLMRTELHLKRSDYSPQFDVGSKTDKLVKKEKLFLARGNDLTELEKDSYSVFGNKADRVKAYAKAKKLKLNKKEDAIAILEFYSSL</sequence>
<organism evidence="2 3">
    <name type="scientific">Pontibacter populi</name>
    <dbReference type="NCBI Taxonomy" id="890055"/>
    <lineage>
        <taxon>Bacteria</taxon>
        <taxon>Pseudomonadati</taxon>
        <taxon>Bacteroidota</taxon>
        <taxon>Cytophagia</taxon>
        <taxon>Cytophagales</taxon>
        <taxon>Hymenobacteraceae</taxon>
        <taxon>Pontibacter</taxon>
    </lineage>
</organism>
<reference evidence="2 3" key="1">
    <citation type="submission" date="2021-07" db="EMBL/GenBank/DDBJ databases">
        <authorList>
            <person name="Kim M.K."/>
        </authorList>
    </citation>
    <scope>NUCLEOTIDE SEQUENCE [LARGE SCALE GENOMIC DNA]</scope>
    <source>
        <strain evidence="2 3">HLY7-15</strain>
    </source>
</reference>
<evidence type="ECO:0000313" key="2">
    <source>
        <dbReference type="EMBL" id="MBW3363833.1"/>
    </source>
</evidence>
<evidence type="ECO:0000313" key="3">
    <source>
        <dbReference type="Proteomes" id="UP000774935"/>
    </source>
</evidence>
<comment type="caution">
    <text evidence="2">The sequence shown here is derived from an EMBL/GenBank/DDBJ whole genome shotgun (WGS) entry which is preliminary data.</text>
</comment>